<proteinExistence type="predicted"/>
<keyword evidence="3" id="KW-1185">Reference proteome</keyword>
<accession>A0A8J6UF19</accession>
<gene>
    <name evidence="2" type="ORF">IC617_02825</name>
</gene>
<feature type="signal peptide" evidence="1">
    <location>
        <begin position="1"/>
        <end position="21"/>
    </location>
</feature>
<organism evidence="2 3">
    <name type="scientific">Neiella litorisoli</name>
    <dbReference type="NCBI Taxonomy" id="2771431"/>
    <lineage>
        <taxon>Bacteria</taxon>
        <taxon>Pseudomonadati</taxon>
        <taxon>Pseudomonadota</taxon>
        <taxon>Gammaproteobacteria</taxon>
        <taxon>Alteromonadales</taxon>
        <taxon>Echinimonadaceae</taxon>
        <taxon>Neiella</taxon>
    </lineage>
</organism>
<feature type="chain" id="PRO_5035245394" description="Lipoprotein" evidence="1">
    <location>
        <begin position="22"/>
        <end position="193"/>
    </location>
</feature>
<comment type="caution">
    <text evidence="2">The sequence shown here is derived from an EMBL/GenBank/DDBJ whole genome shotgun (WGS) entry which is preliminary data.</text>
</comment>
<keyword evidence="1" id="KW-0732">Signal</keyword>
<evidence type="ECO:0000313" key="3">
    <source>
        <dbReference type="Proteomes" id="UP000638014"/>
    </source>
</evidence>
<protein>
    <recommendedName>
        <fullName evidence="4">Lipoprotein</fullName>
    </recommendedName>
</protein>
<evidence type="ECO:0000256" key="1">
    <source>
        <dbReference type="SAM" id="SignalP"/>
    </source>
</evidence>
<reference evidence="2" key="1">
    <citation type="submission" date="2020-09" db="EMBL/GenBank/DDBJ databases">
        <title>A novel bacterium of genus Neiella, isolated from South China Sea.</title>
        <authorList>
            <person name="Huang H."/>
            <person name="Mo K."/>
            <person name="Hu Y."/>
        </authorList>
    </citation>
    <scope>NUCLEOTIDE SEQUENCE</scope>
    <source>
        <strain evidence="2">HB171785</strain>
    </source>
</reference>
<sequence>MTKSTTALLTLSALLALSGCAQPLPTILNVDPNELSNEQAVLIVSAGAAETCISFSSAFVIKESAKQPTLGDSIGVYQLNNNFVDSDFDDEYAKVYSTVLKPGQYDLWLYHQNPYFSFDDPVFTKPFTLEGGQVTYIGEVHSDGCNSMQITVKNKSERDLWQIKSYQPEIDLSKVIIAPAEVYIGNNNKAKSN</sequence>
<dbReference type="RefSeq" id="WP_191143465.1">
    <property type="nucleotide sequence ID" value="NZ_JACXAF010000003.1"/>
</dbReference>
<name>A0A8J6UF19_9GAMM</name>
<dbReference type="AlphaFoldDB" id="A0A8J6UF19"/>
<evidence type="ECO:0008006" key="4">
    <source>
        <dbReference type="Google" id="ProtNLM"/>
    </source>
</evidence>
<dbReference type="EMBL" id="JACXAF010000003">
    <property type="protein sequence ID" value="MBD1388351.1"/>
    <property type="molecule type" value="Genomic_DNA"/>
</dbReference>
<evidence type="ECO:0000313" key="2">
    <source>
        <dbReference type="EMBL" id="MBD1388351.1"/>
    </source>
</evidence>
<dbReference type="Proteomes" id="UP000638014">
    <property type="component" value="Unassembled WGS sequence"/>
</dbReference>
<dbReference type="PROSITE" id="PS51257">
    <property type="entry name" value="PROKAR_LIPOPROTEIN"/>
    <property type="match status" value="1"/>
</dbReference>